<dbReference type="PANTHER" id="PTHR13587:SF7">
    <property type="entry name" value="INTEGRATOR COMPLEX SUBUNIT 3"/>
    <property type="match status" value="1"/>
</dbReference>
<reference evidence="3" key="1">
    <citation type="submission" date="2022-07" db="EMBL/GenBank/DDBJ databases">
        <authorList>
            <person name="Macas J."/>
            <person name="Novak P."/>
            <person name="Neumann P."/>
        </authorList>
    </citation>
    <scope>NUCLEOTIDE SEQUENCE</scope>
</reference>
<dbReference type="Pfam" id="PF10189">
    <property type="entry name" value="Ints3_N"/>
    <property type="match status" value="1"/>
</dbReference>
<protein>
    <recommendedName>
        <fullName evidence="1">Integrator complex subunit 3 N-terminal domain-containing protein</fullName>
    </recommendedName>
</protein>
<proteinExistence type="predicted"/>
<dbReference type="InterPro" id="IPR045334">
    <property type="entry name" value="INTS3"/>
</dbReference>
<accession>A0AAV0FZV1</accession>
<dbReference type="GO" id="GO:0005737">
    <property type="term" value="C:cytoplasm"/>
    <property type="evidence" value="ECO:0007669"/>
    <property type="project" value="TreeGrafter"/>
</dbReference>
<dbReference type="AlphaFoldDB" id="A0AAV0FZV1"/>
<sequence length="209" mass="24229">MERNLRFLLTKVKLGHQRRYQVWFTKKFLSLLERENVLIDIVRFICCTCRSSSEYGHVVDVMLRWAVIGWLLMSCRKSCVQANFKLGLFYDWLFFDEDDDMMCVEPAILLMVSIPKYSDITNTLLEFLLILIDNYDVERKDVIIKGVLSAIHALISKGVIKSLDVLTHSDMISPLLREMLGKLLSFMETTRSKEMQATVLIQTPVSPVI</sequence>
<evidence type="ECO:0000313" key="3">
    <source>
        <dbReference type="EMBL" id="CAH9141191.1"/>
    </source>
</evidence>
<keyword evidence="4" id="KW-1185">Reference proteome</keyword>
<comment type="caution">
    <text evidence="3">The sequence shown here is derived from an EMBL/GenBank/DDBJ whole genome shotgun (WGS) entry which is preliminary data.</text>
</comment>
<dbReference type="PANTHER" id="PTHR13587">
    <property type="entry name" value="INTEGRATOR COMPLEX SUBUNIT 3"/>
    <property type="match status" value="1"/>
</dbReference>
<dbReference type="EMBL" id="CAMAPF010000126">
    <property type="protein sequence ID" value="CAH9104237.1"/>
    <property type="molecule type" value="Genomic_DNA"/>
</dbReference>
<dbReference type="Proteomes" id="UP001152523">
    <property type="component" value="Unassembled WGS sequence"/>
</dbReference>
<evidence type="ECO:0000259" key="1">
    <source>
        <dbReference type="Pfam" id="PF10189"/>
    </source>
</evidence>
<evidence type="ECO:0000313" key="4">
    <source>
        <dbReference type="Proteomes" id="UP001152523"/>
    </source>
</evidence>
<dbReference type="EMBL" id="CAMAPF010001029">
    <property type="protein sequence ID" value="CAH9141191.1"/>
    <property type="molecule type" value="Genomic_DNA"/>
</dbReference>
<feature type="domain" description="Integrator complex subunit 3 N-terminal" evidence="1">
    <location>
        <begin position="1"/>
        <end position="180"/>
    </location>
</feature>
<dbReference type="InterPro" id="IPR019333">
    <property type="entry name" value="INTS3_N"/>
</dbReference>
<evidence type="ECO:0000313" key="2">
    <source>
        <dbReference type="EMBL" id="CAH9104237.1"/>
    </source>
</evidence>
<name>A0AAV0FZV1_9ASTE</name>
<organism evidence="3 4">
    <name type="scientific">Cuscuta epithymum</name>
    <dbReference type="NCBI Taxonomy" id="186058"/>
    <lineage>
        <taxon>Eukaryota</taxon>
        <taxon>Viridiplantae</taxon>
        <taxon>Streptophyta</taxon>
        <taxon>Embryophyta</taxon>
        <taxon>Tracheophyta</taxon>
        <taxon>Spermatophyta</taxon>
        <taxon>Magnoliopsida</taxon>
        <taxon>eudicotyledons</taxon>
        <taxon>Gunneridae</taxon>
        <taxon>Pentapetalae</taxon>
        <taxon>asterids</taxon>
        <taxon>lamiids</taxon>
        <taxon>Solanales</taxon>
        <taxon>Convolvulaceae</taxon>
        <taxon>Cuscuteae</taxon>
        <taxon>Cuscuta</taxon>
        <taxon>Cuscuta subgen. Cuscuta</taxon>
    </lineage>
</organism>
<gene>
    <name evidence="2" type="ORF">CEPIT_LOCUS16708</name>
    <name evidence="3" type="ORF">CEPIT_LOCUS38938</name>
</gene>